<dbReference type="Gene3D" id="1.10.3290.20">
    <property type="match status" value="1"/>
</dbReference>
<feature type="region of interest" description="Disordered" evidence="1">
    <location>
        <begin position="539"/>
        <end position="565"/>
    </location>
</feature>
<sequence length="565" mass="64708">MPSKNELIDGFLQMVHQENRRLKPGEPHFDWIVDELLGTSERVLQDFFSKIADNTYSNKLVDRHTSSNQTIWNVYTMLVAKHFAMNMRRDTKLLDMIKEMGQHRAFMADLLKHGTDDERPKYGKIRGEESSPTEICLEFIGPKNTAYSKFYNPIMQRLAQDFAPQDFISRELEAETGRQLISPSLHYVAQKLELGKGETVKYKTTCRDQKPELSDQFNVHIFEYKNTQYVSFTYPMMDAKPLSEQIQKLQELFETLLKWDVKKDPAGFYKNLAVLNRELYRILPIRLGSAALAEWIILSIAQAKDVDLGNVRTMEIPRDFMAFATRSSESYANWYLDNVFENVRNTVHDNFKNSIVRYVQTMRIELPADSPALMNLNAMYNEFKQLESSSISAYQELIQGLRNNHPAEHISCKIEHFFDEENYPKQWVPPEMSLDDPLLSAVKAQIDILRDERARFFKASKGLKAEKQAGLNLLLTLIPEYGLRGALVKVLEKYPDIEKGKGSRTKAVLDKLRDSLPPEEVKSIPSCTDYKVAVDGIKSQQQAPVGDGAPDLRAESAKASSPGGR</sequence>
<gene>
    <name evidence="2" type="ORF">B1207_10975</name>
</gene>
<reference evidence="2 3" key="1">
    <citation type="submission" date="2017-02" db="EMBL/GenBank/DDBJ databases">
        <title>Legionella quilivanii strain from human: case report and whole genome sequencing analysis.</title>
        <authorList>
            <person name="Lalancette C."/>
            <person name="Leduc J.-M."/>
            <person name="Levesque S."/>
            <person name="Fournier E."/>
            <person name="Saoud J."/>
            <person name="Faucher S.P."/>
            <person name="Bernard K."/>
            <person name="Martineau C."/>
            <person name="Longtin J."/>
        </authorList>
    </citation>
    <scope>NUCLEOTIDE SEQUENCE [LARGE SCALE GENOMIC DNA]</scope>
    <source>
        <strain evidence="2 3">ID143958</strain>
    </source>
</reference>
<name>A0A364LH55_9GAMM</name>
<accession>A0A364LH55</accession>
<dbReference type="Proteomes" id="UP000249458">
    <property type="component" value="Unassembled WGS sequence"/>
</dbReference>
<comment type="caution">
    <text evidence="2">The sequence shown here is derived from an EMBL/GenBank/DDBJ whole genome shotgun (WGS) entry which is preliminary data.</text>
</comment>
<organism evidence="2 3">
    <name type="scientific">Legionella quinlivanii</name>
    <dbReference type="NCBI Taxonomy" id="45073"/>
    <lineage>
        <taxon>Bacteria</taxon>
        <taxon>Pseudomonadati</taxon>
        <taxon>Pseudomonadota</taxon>
        <taxon>Gammaproteobacteria</taxon>
        <taxon>Legionellales</taxon>
        <taxon>Legionellaceae</taxon>
        <taxon>Legionella</taxon>
    </lineage>
</organism>
<evidence type="ECO:0000313" key="2">
    <source>
        <dbReference type="EMBL" id="RAP35618.1"/>
    </source>
</evidence>
<dbReference type="EMBL" id="MVJN01000008">
    <property type="protein sequence ID" value="RAP35618.1"/>
    <property type="molecule type" value="Genomic_DNA"/>
</dbReference>
<evidence type="ECO:0000256" key="1">
    <source>
        <dbReference type="SAM" id="MobiDB-lite"/>
    </source>
</evidence>
<dbReference type="AlphaFoldDB" id="A0A364LH55"/>
<dbReference type="RefSeq" id="WP_112220021.1">
    <property type="nucleotide sequence ID" value="NZ_MVJN01000008.1"/>
</dbReference>
<proteinExistence type="predicted"/>
<protein>
    <submittedName>
        <fullName evidence="2">Uncharacterized protein</fullName>
    </submittedName>
</protein>
<evidence type="ECO:0000313" key="3">
    <source>
        <dbReference type="Proteomes" id="UP000249458"/>
    </source>
</evidence>